<dbReference type="Gene3D" id="2.40.10.270">
    <property type="entry name" value="Bacteriophage SPP1 head-tail adaptor protein"/>
    <property type="match status" value="1"/>
</dbReference>
<evidence type="ECO:0000313" key="2">
    <source>
        <dbReference type="Proteomes" id="UP000075430"/>
    </source>
</evidence>
<dbReference type="EMBL" id="LSBA01000019">
    <property type="protein sequence ID" value="KXZ17749.1"/>
    <property type="molecule type" value="Genomic_DNA"/>
</dbReference>
<accession>A0A150F6E2</accession>
<sequence>MAVNIGSFNKRITFLQYVNTTNDEGFEIDGWTPVVTVWSAVKTLQGREYIAAATIQAERTTRFIIRYSKRMKTLLNNKMRVKYDGREFEIESIINDNEASVTFTIIAKEVDVK</sequence>
<dbReference type="NCBIfam" id="TIGR01563">
    <property type="entry name" value="gp16_SPP1"/>
    <property type="match status" value="1"/>
</dbReference>
<evidence type="ECO:0000313" key="1">
    <source>
        <dbReference type="EMBL" id="KXZ17749.1"/>
    </source>
</evidence>
<reference evidence="2" key="1">
    <citation type="submission" date="2016-02" db="EMBL/GenBank/DDBJ databases">
        <authorList>
            <person name="Dunlap C."/>
        </authorList>
    </citation>
    <scope>NUCLEOTIDE SEQUENCE [LARGE SCALE GENOMIC DNA]</scope>
    <source>
        <strain evidence="2">NRRL B-41092</strain>
    </source>
</reference>
<dbReference type="OrthoDB" id="9808209at2"/>
<dbReference type="STRING" id="1793963.AXI58_18600"/>
<keyword evidence="2" id="KW-1185">Reference proteome</keyword>
<protein>
    <submittedName>
        <fullName evidence="1">Phage head-tail adapter protein</fullName>
    </submittedName>
</protein>
<dbReference type="Pfam" id="PF05521">
    <property type="entry name" value="Phage_HCP"/>
    <property type="match status" value="1"/>
</dbReference>
<dbReference type="InterPro" id="IPR008767">
    <property type="entry name" value="Phage_SPP1_head-tail_adaptor"/>
</dbReference>
<proteinExistence type="predicted"/>
<comment type="caution">
    <text evidence="1">The sequence shown here is derived from an EMBL/GenBank/DDBJ whole genome shotgun (WGS) entry which is preliminary data.</text>
</comment>
<dbReference type="RefSeq" id="WP_061522251.1">
    <property type="nucleotide sequence ID" value="NZ_JARLZY010000011.1"/>
</dbReference>
<dbReference type="AlphaFoldDB" id="A0A150F6E2"/>
<gene>
    <name evidence="1" type="ORF">AXI58_18600</name>
</gene>
<name>A0A150F6E2_9BACI</name>
<dbReference type="Proteomes" id="UP000075430">
    <property type="component" value="Unassembled WGS sequence"/>
</dbReference>
<organism evidence="1 2">
    <name type="scientific">Bacillus nakamurai</name>
    <dbReference type="NCBI Taxonomy" id="1793963"/>
    <lineage>
        <taxon>Bacteria</taxon>
        <taxon>Bacillati</taxon>
        <taxon>Bacillota</taxon>
        <taxon>Bacilli</taxon>
        <taxon>Bacillales</taxon>
        <taxon>Bacillaceae</taxon>
        <taxon>Bacillus</taxon>
    </lineage>
</organism>
<dbReference type="InterPro" id="IPR038666">
    <property type="entry name" value="SSP1_head-tail_sf"/>
</dbReference>